<reference evidence="1" key="1">
    <citation type="submission" date="2014-09" db="EMBL/GenBank/DDBJ databases">
        <authorList>
            <person name="Magalhaes I.L.F."/>
            <person name="Oliveira U."/>
            <person name="Santos F.R."/>
            <person name="Vidigal T.H.D.A."/>
            <person name="Brescovit A.D."/>
            <person name="Santos A.J."/>
        </authorList>
    </citation>
    <scope>NUCLEOTIDE SEQUENCE</scope>
    <source>
        <tissue evidence="1">Shoot tissue taken approximately 20 cm above the soil surface</tissue>
    </source>
</reference>
<proteinExistence type="predicted"/>
<evidence type="ECO:0000313" key="1">
    <source>
        <dbReference type="EMBL" id="JAD41412.1"/>
    </source>
</evidence>
<organism evidence="1">
    <name type="scientific">Arundo donax</name>
    <name type="common">Giant reed</name>
    <name type="synonym">Donax arundinaceus</name>
    <dbReference type="NCBI Taxonomy" id="35708"/>
    <lineage>
        <taxon>Eukaryota</taxon>
        <taxon>Viridiplantae</taxon>
        <taxon>Streptophyta</taxon>
        <taxon>Embryophyta</taxon>
        <taxon>Tracheophyta</taxon>
        <taxon>Spermatophyta</taxon>
        <taxon>Magnoliopsida</taxon>
        <taxon>Liliopsida</taxon>
        <taxon>Poales</taxon>
        <taxon>Poaceae</taxon>
        <taxon>PACMAD clade</taxon>
        <taxon>Arundinoideae</taxon>
        <taxon>Arundineae</taxon>
        <taxon>Arundo</taxon>
    </lineage>
</organism>
<reference evidence="1" key="2">
    <citation type="journal article" date="2015" name="Data Brief">
        <title>Shoot transcriptome of the giant reed, Arundo donax.</title>
        <authorList>
            <person name="Barrero R.A."/>
            <person name="Guerrero F.D."/>
            <person name="Moolhuijzen P."/>
            <person name="Goolsby J.A."/>
            <person name="Tidwell J."/>
            <person name="Bellgard S.E."/>
            <person name="Bellgard M.I."/>
        </authorList>
    </citation>
    <scope>NUCLEOTIDE SEQUENCE</scope>
    <source>
        <tissue evidence="1">Shoot tissue taken approximately 20 cm above the soil surface</tissue>
    </source>
</reference>
<sequence>MGVFDCFAKKPPMVTIARGSPPHFFRITFAPSTNSGYCSPKSVIFPNTLFVKRSRASFSPSLLSLYIFLAFFEQCLAIL</sequence>
<protein>
    <submittedName>
        <fullName evidence="1">Uncharacterized protein</fullName>
    </submittedName>
</protein>
<dbReference type="EMBL" id="GBRH01256483">
    <property type="protein sequence ID" value="JAD41412.1"/>
    <property type="molecule type" value="Transcribed_RNA"/>
</dbReference>
<dbReference type="AlphaFoldDB" id="A0A0A9A2Z1"/>
<accession>A0A0A9A2Z1</accession>
<name>A0A0A9A2Z1_ARUDO</name>